<evidence type="ECO:0000256" key="5">
    <source>
        <dbReference type="RuleBase" id="RU000461"/>
    </source>
</evidence>
<comment type="caution">
    <text evidence="6">The sequence shown here is derived from an EMBL/GenBank/DDBJ whole genome shotgun (WGS) entry which is preliminary data.</text>
</comment>
<protein>
    <recommendedName>
        <fullName evidence="8">Cytochrome P450</fullName>
    </recommendedName>
</protein>
<dbReference type="InterPro" id="IPR036396">
    <property type="entry name" value="Cyt_P450_sf"/>
</dbReference>
<dbReference type="PRINTS" id="PR00385">
    <property type="entry name" value="P450"/>
</dbReference>
<dbReference type="PRINTS" id="PR00463">
    <property type="entry name" value="EP450I"/>
</dbReference>
<gene>
    <name evidence="6" type="ORF">ERUC_LOCUS6043</name>
</gene>
<dbReference type="InterPro" id="IPR017972">
    <property type="entry name" value="Cyt_P450_CS"/>
</dbReference>
<dbReference type="AlphaFoldDB" id="A0ABC8J312"/>
<keyword evidence="4 5" id="KW-0349">Heme</keyword>
<dbReference type="GO" id="GO:0046872">
    <property type="term" value="F:metal ion binding"/>
    <property type="evidence" value="ECO:0007669"/>
    <property type="project" value="UniProtKB-KW"/>
</dbReference>
<keyword evidence="7" id="KW-1185">Reference proteome</keyword>
<evidence type="ECO:0000313" key="7">
    <source>
        <dbReference type="Proteomes" id="UP001642260"/>
    </source>
</evidence>
<dbReference type="InterPro" id="IPR002401">
    <property type="entry name" value="Cyt_P450_E_grp-I"/>
</dbReference>
<dbReference type="GO" id="GO:0004497">
    <property type="term" value="F:monooxygenase activity"/>
    <property type="evidence" value="ECO:0007669"/>
    <property type="project" value="UniProtKB-KW"/>
</dbReference>
<dbReference type="InterPro" id="IPR001128">
    <property type="entry name" value="Cyt_P450"/>
</dbReference>
<dbReference type="Gene3D" id="1.10.630.10">
    <property type="entry name" value="Cytochrome P450"/>
    <property type="match status" value="1"/>
</dbReference>
<dbReference type="Pfam" id="PF00067">
    <property type="entry name" value="p450"/>
    <property type="match status" value="1"/>
</dbReference>
<dbReference type="PANTHER" id="PTHR47955:SF15">
    <property type="entry name" value="CYTOCHROME P450 71A2-LIKE"/>
    <property type="match status" value="1"/>
</dbReference>
<dbReference type="Proteomes" id="UP001642260">
    <property type="component" value="Unassembled WGS sequence"/>
</dbReference>
<keyword evidence="5" id="KW-0503">Monooxygenase</keyword>
<dbReference type="EMBL" id="CAKOAT010073932">
    <property type="protein sequence ID" value="CAH8311768.1"/>
    <property type="molecule type" value="Genomic_DNA"/>
</dbReference>
<evidence type="ECO:0008006" key="8">
    <source>
        <dbReference type="Google" id="ProtNLM"/>
    </source>
</evidence>
<evidence type="ECO:0000256" key="2">
    <source>
        <dbReference type="ARBA" id="ARBA00022723"/>
    </source>
</evidence>
<keyword evidence="5" id="KW-0560">Oxidoreductase</keyword>
<accession>A0ABC8J312</accession>
<evidence type="ECO:0000313" key="6">
    <source>
        <dbReference type="EMBL" id="CAH8311768.1"/>
    </source>
</evidence>
<evidence type="ECO:0000256" key="4">
    <source>
        <dbReference type="PIRSR" id="PIRSR602401-1"/>
    </source>
</evidence>
<dbReference type="PANTHER" id="PTHR47955">
    <property type="entry name" value="CYTOCHROME P450 FAMILY 71 PROTEIN"/>
    <property type="match status" value="1"/>
</dbReference>
<reference evidence="6 7" key="1">
    <citation type="submission" date="2022-03" db="EMBL/GenBank/DDBJ databases">
        <authorList>
            <person name="Macdonald S."/>
            <person name="Ahmed S."/>
            <person name="Newling K."/>
        </authorList>
    </citation>
    <scope>NUCLEOTIDE SEQUENCE [LARGE SCALE GENOMIC DNA]</scope>
</reference>
<evidence type="ECO:0000256" key="1">
    <source>
        <dbReference type="ARBA" id="ARBA00010617"/>
    </source>
</evidence>
<dbReference type="PROSITE" id="PS00086">
    <property type="entry name" value="CYTOCHROME_P450"/>
    <property type="match status" value="1"/>
</dbReference>
<dbReference type="SUPFAM" id="SSF48264">
    <property type="entry name" value="Cytochrome P450"/>
    <property type="match status" value="1"/>
</dbReference>
<proteinExistence type="inferred from homology"/>
<keyword evidence="3 4" id="KW-0408">Iron</keyword>
<sequence length="491" mass="56388">MEMMIMILLLSSIIFITILFLTKGRKSNTPPSPPTFPLIGNLHQLGHHPHRSLCFLSNRYGPLMLLHFGSVPVLVVSSMEAARDVLKTHDRTFASRPRSKIFQKLLYDGQDVAAAPYGEYWRQMKSVCVIHLLSNKMVRSFRDVREEEISLMMEKIRKSSSSSLPVNLSDHLANLSNDVICRVALGRKYWRETDFKELMERFTRLLGVFSVGTFVPWLAWIDRIRGLDGQLQKMKNDLDDFFERVVQDHVDGDRDQDRNDFVDVLLTLQRDKSIGFEIDRVSIKAIVLDVFVGGADTTYTLMEWTMTELLRHPECLNRLQEEVRTICKGKLSVSEEDIQDMNYLKAVIKETLRLHPPLPLMVPHESIHDVRLRNYYIPAGTQVMINAWAIGREVVTWGPDAEEFRPERHLDSSIDFRGQHYELIPFGAGRRICPAISFAFVLNEVVLANLVHQFDWRFPVESTKDQTGVAESTGIAIHRMFPLYAIASSTT</sequence>
<keyword evidence="2 4" id="KW-0479">Metal-binding</keyword>
<comment type="cofactor">
    <cofactor evidence="4">
        <name>heme</name>
        <dbReference type="ChEBI" id="CHEBI:30413"/>
    </cofactor>
</comment>
<dbReference type="FunFam" id="1.10.630.10:FF:000011">
    <property type="entry name" value="Cytochrome P450 83B1"/>
    <property type="match status" value="1"/>
</dbReference>
<organism evidence="6 7">
    <name type="scientific">Eruca vesicaria subsp. sativa</name>
    <name type="common">Garden rocket</name>
    <name type="synonym">Eruca sativa</name>
    <dbReference type="NCBI Taxonomy" id="29727"/>
    <lineage>
        <taxon>Eukaryota</taxon>
        <taxon>Viridiplantae</taxon>
        <taxon>Streptophyta</taxon>
        <taxon>Embryophyta</taxon>
        <taxon>Tracheophyta</taxon>
        <taxon>Spermatophyta</taxon>
        <taxon>Magnoliopsida</taxon>
        <taxon>eudicotyledons</taxon>
        <taxon>Gunneridae</taxon>
        <taxon>Pentapetalae</taxon>
        <taxon>rosids</taxon>
        <taxon>malvids</taxon>
        <taxon>Brassicales</taxon>
        <taxon>Brassicaceae</taxon>
        <taxon>Brassiceae</taxon>
        <taxon>Eruca</taxon>
    </lineage>
</organism>
<name>A0ABC8J312_ERUVS</name>
<comment type="similarity">
    <text evidence="1 5">Belongs to the cytochrome P450 family.</text>
</comment>
<evidence type="ECO:0000256" key="3">
    <source>
        <dbReference type="ARBA" id="ARBA00023004"/>
    </source>
</evidence>
<feature type="binding site" description="axial binding residue" evidence="4">
    <location>
        <position position="433"/>
    </location>
    <ligand>
        <name>heme</name>
        <dbReference type="ChEBI" id="CHEBI:30413"/>
    </ligand>
    <ligandPart>
        <name>Fe</name>
        <dbReference type="ChEBI" id="CHEBI:18248"/>
    </ligandPart>
</feature>
<dbReference type="CDD" id="cd11072">
    <property type="entry name" value="CYP71-like"/>
    <property type="match status" value="1"/>
</dbReference>